<dbReference type="InterPro" id="IPR054491">
    <property type="entry name" value="MGH1-like_GH"/>
</dbReference>
<dbReference type="GO" id="GO:0005975">
    <property type="term" value="P:carbohydrate metabolic process"/>
    <property type="evidence" value="ECO:0007669"/>
    <property type="project" value="InterPro"/>
</dbReference>
<organism evidence="3 4">
    <name type="scientific">Nostoc minutum NIES-26</name>
    <dbReference type="NCBI Taxonomy" id="1844469"/>
    <lineage>
        <taxon>Bacteria</taxon>
        <taxon>Bacillati</taxon>
        <taxon>Cyanobacteriota</taxon>
        <taxon>Cyanophyceae</taxon>
        <taxon>Nostocales</taxon>
        <taxon>Nostocaceae</taxon>
        <taxon>Nostoc</taxon>
    </lineage>
</organism>
<dbReference type="Pfam" id="PF14742">
    <property type="entry name" value="GDE_N_bis"/>
    <property type="match status" value="1"/>
</dbReference>
<reference evidence="3" key="1">
    <citation type="submission" date="2016-04" db="EMBL/GenBank/DDBJ databases">
        <authorList>
            <person name="Tabuchi Yagui T.R."/>
        </authorList>
    </citation>
    <scope>NUCLEOTIDE SEQUENCE [LARGE SCALE GENOMIC DNA]</scope>
    <source>
        <strain evidence="3">NIES-26</strain>
    </source>
</reference>
<evidence type="ECO:0000313" key="4">
    <source>
        <dbReference type="Proteomes" id="UP000252107"/>
    </source>
</evidence>
<feature type="domain" description="Putative glycogen debranching enzyme N-terminal" evidence="1">
    <location>
        <begin position="14"/>
        <end position="202"/>
    </location>
</feature>
<gene>
    <name evidence="3" type="ORF">A6770_37170</name>
</gene>
<dbReference type="Pfam" id="PF22422">
    <property type="entry name" value="MGH1-like_GH"/>
    <property type="match status" value="1"/>
</dbReference>
<dbReference type="InterPro" id="IPR032856">
    <property type="entry name" value="GDE_N_bis"/>
</dbReference>
<evidence type="ECO:0000313" key="3">
    <source>
        <dbReference type="EMBL" id="RCJ40887.1"/>
    </source>
</evidence>
<protein>
    <submittedName>
        <fullName evidence="3">Amylo-alpha-1,6-glucosidase</fullName>
    </submittedName>
</protein>
<comment type="caution">
    <text evidence="3">The sequence shown here is derived from an EMBL/GenBank/DDBJ whole genome shotgun (WGS) entry which is preliminary data.</text>
</comment>
<evidence type="ECO:0000259" key="2">
    <source>
        <dbReference type="Pfam" id="PF22422"/>
    </source>
</evidence>
<evidence type="ECO:0000259" key="1">
    <source>
        <dbReference type="Pfam" id="PF14742"/>
    </source>
</evidence>
<keyword evidence="4" id="KW-1185">Reference proteome</keyword>
<dbReference type="InterPro" id="IPR012341">
    <property type="entry name" value="6hp_glycosidase-like_sf"/>
</dbReference>
<dbReference type="AlphaFoldDB" id="A0A367RWA1"/>
<sequence length="706" mass="79544">MPTKVIVNSGLITINDGSSFLVTASDGSIDDNQAQGFFVRDTRLISYYEISLNRYRLLLLASSNITHHSALYQFTNPQLTTVNGILPAGSLVVTIRRDIVGGMHEDIDIINYHLEPVEFQLMLAIRSDFADIFEVKAKNILTRGETATTWKDGILSTEYRNGSFLRGILTETVCTSSTARYANGRLMFDVAIAPGKTWHTCINFTAKANGNVLKPQATCTQRHSTKAGKITDEFLNNATKLRSSNAEIQGFYQQALVDMGALRIEVDDNGQQFWMPAAGIPWFVAVFGRDSIIASLQTIAVYHDFARGTLVRLAQLQATELDDWHDAQPGKMLHELREDELTKINQLPYNPYYGTVDTTILWIITLAETYSWNADLSMLDECRSPLEKALTWIDKYGDFNGDGFVEYLTRSSKGLRNQGWKDSGDSMVYPNGQLVDPPIALCEVQGYVYDAWLKAALIYEVWGEKEQAQKLRQKAESLYQRFNEQFWMEEEGFYCLGLDNNKQQIQSITSNPGHLLWSGIVPQERAKKLVERLFQQDMWCGWGIRTLSSQNPAYNPISYQRGSVWPHDNSIIAAGLKRYGYHEEANRIAEGIFAAADYFQSGRMPELFAGIERQDNNFPVPYPDANIPQAWAAGSILLLIHTILGLEADAPQRKLKVQPLLPECLSDLELTNLSVGDATVALRFWREGKQTQWEVTNKTGELKVFG</sequence>
<dbReference type="Gene3D" id="1.50.10.10">
    <property type="match status" value="1"/>
</dbReference>
<feature type="domain" description="Mannosylglycerate hydrolase MGH1-like glycoside hydrolase" evidence="2">
    <location>
        <begin position="442"/>
        <end position="596"/>
    </location>
</feature>
<proteinExistence type="predicted"/>
<dbReference type="Proteomes" id="UP000252107">
    <property type="component" value="Unassembled WGS sequence"/>
</dbReference>
<name>A0A367RWA1_9NOSO</name>
<dbReference type="InterPro" id="IPR008928">
    <property type="entry name" value="6-hairpin_glycosidase_sf"/>
</dbReference>
<dbReference type="SUPFAM" id="SSF48208">
    <property type="entry name" value="Six-hairpin glycosidases"/>
    <property type="match status" value="1"/>
</dbReference>
<dbReference type="EMBL" id="LXQD01000038">
    <property type="protein sequence ID" value="RCJ40887.1"/>
    <property type="molecule type" value="Genomic_DNA"/>
</dbReference>
<accession>A0A367RWA1</accession>